<feature type="domain" description="ZU5" evidence="16">
    <location>
        <begin position="468"/>
        <end position="609"/>
    </location>
</feature>
<keyword evidence="11" id="KW-0325">Glycoprotein</keyword>
<evidence type="ECO:0000256" key="7">
    <source>
        <dbReference type="ARBA" id="ARBA00022989"/>
    </source>
</evidence>
<keyword evidence="8" id="KW-0472">Membrane</keyword>
<dbReference type="Gene3D" id="2.20.100.10">
    <property type="entry name" value="Thrombospondin type-1 (TSP1) repeat"/>
    <property type="match status" value="1"/>
</dbReference>
<evidence type="ECO:0000259" key="16">
    <source>
        <dbReference type="PROSITE" id="PS51145"/>
    </source>
</evidence>
<dbReference type="SUPFAM" id="SSF47986">
    <property type="entry name" value="DEATH domain"/>
    <property type="match status" value="1"/>
</dbReference>
<evidence type="ECO:0000259" key="15">
    <source>
        <dbReference type="PROSITE" id="PS50835"/>
    </source>
</evidence>
<dbReference type="Pfam" id="PF00791">
    <property type="entry name" value="ZU5"/>
    <property type="match status" value="1"/>
</dbReference>
<accession>A0A667ZDI2</accession>
<sequence length="875" mass="96854">VLFAVVSSGSPRGSLRGLQWVLIKMKNSSRGEALQHGQSGTLPHFLEEPDDAYIVKSNPIKLRCQARPALQIFFKCNGEWVHQSQHMSREHTDLTTGLKIREVLINVSRQQVEDFHGPEDYWCLCVAWSHLGTSKSRKATVRIAYLRKNFEQDPQGTEVPLKGMIVLHCRPPEGVPVAEVEWLKNEEPVNSDGIVDTRADHNLIISEARLSDSGNYTCLASNIVAKRRSATATVVVYVDGGWGEWTEWTVCSAECERQRSRECTAPEPKHGGRLCDGAALAVENCTGGLCTQSVESSSDVALYSGLAAGVVTVVVMIIAVTLYRKNQSEYGVDVIDSSALTGGFQSFSFKTSRQGNPLLISSSIQPDLTVSRTYTSPMCFQDSIDKELMAERSLLDPLPDLKVKGQSSFMVSLGVAERAEYHVMSHPQTFPRGMAPDYSGVAVEATLGRREKSLFISQAPLTPTRPPHKTTGVFGHAGGRLVVPNTGISLLVPHGGIAEDTTWEMYMIINQEDSSTVSEDEREILLSPEVTYGPLGLDLSCPIAMTVAHCAEVAADNWTIRLKRHIQDNKWEEVMSVDEESTSCYCLLEAQSCHLLLRRPGRYVLVGEPLSQEAAKRLRLAVFGSPDTSNPLGFTLRVYCVDDTPHAFQEVAVGERSRGGRLLEEPKMLLFRGNTFSLQVSIQDVPQLLWSIKPFTTCQEFSFSQVWASNQRPLQCAFSLERYSHSSSQLSCKISIRQVKGQEQILQVYTSVVENEKGVVPFFTQSDCTVTSQTGSRAFKIPLSIRQRICATFDTANAKGKDWQLLAQKLHIDRNLCYFACQESPSAVILSLWEAQHQDSGDLDSLASALEEISKVQSRTTTPGRSNEELDTEFT</sequence>
<keyword evidence="18" id="KW-1185">Reference proteome</keyword>
<evidence type="ECO:0000256" key="3">
    <source>
        <dbReference type="ARBA" id="ARBA00022473"/>
    </source>
</evidence>
<dbReference type="GO" id="GO:0005042">
    <property type="term" value="F:netrin receptor activity"/>
    <property type="evidence" value="ECO:0007669"/>
    <property type="project" value="UniProtKB-UniRule"/>
</dbReference>
<dbReference type="SUPFAM" id="SSF48726">
    <property type="entry name" value="Immunoglobulin"/>
    <property type="match status" value="2"/>
</dbReference>
<dbReference type="PROSITE" id="PS50835">
    <property type="entry name" value="IG_LIKE"/>
    <property type="match status" value="1"/>
</dbReference>
<evidence type="ECO:0000256" key="13">
    <source>
        <dbReference type="RuleBase" id="RU367033"/>
    </source>
</evidence>
<dbReference type="SMART" id="SM00209">
    <property type="entry name" value="TSP1"/>
    <property type="match status" value="1"/>
</dbReference>
<feature type="compositionally biased region" description="Polar residues" evidence="14">
    <location>
        <begin position="855"/>
        <end position="865"/>
    </location>
</feature>
<dbReference type="InterPro" id="IPR057755">
    <property type="entry name" value="UNC5A-D-like_N"/>
</dbReference>
<dbReference type="SMART" id="SM00408">
    <property type="entry name" value="IGc2"/>
    <property type="match status" value="1"/>
</dbReference>
<dbReference type="InterPro" id="IPR003598">
    <property type="entry name" value="Ig_sub2"/>
</dbReference>
<dbReference type="InterPro" id="IPR011029">
    <property type="entry name" value="DEATH-like_dom_sf"/>
</dbReference>
<dbReference type="InterPro" id="IPR037936">
    <property type="entry name" value="UNC5A-D"/>
</dbReference>
<keyword evidence="3 13" id="KW-0217">Developmental protein</keyword>
<dbReference type="Pfam" id="PF25609">
    <property type="entry name" value="Unc5_NetrinR_N"/>
    <property type="match status" value="1"/>
</dbReference>
<dbReference type="FunFam" id="2.20.100.10:FF:000002">
    <property type="entry name" value="Unc-5 netrin receptor C"/>
    <property type="match status" value="1"/>
</dbReference>
<dbReference type="InterPro" id="IPR036179">
    <property type="entry name" value="Ig-like_dom_sf"/>
</dbReference>
<evidence type="ECO:0000256" key="4">
    <source>
        <dbReference type="ARBA" id="ARBA00022475"/>
    </source>
</evidence>
<evidence type="ECO:0000256" key="12">
    <source>
        <dbReference type="ARBA" id="ARBA00023319"/>
    </source>
</evidence>
<reference evidence="17" key="3">
    <citation type="submission" date="2025-09" db="UniProtKB">
        <authorList>
            <consortium name="Ensembl"/>
        </authorList>
    </citation>
    <scope>IDENTIFICATION</scope>
</reference>
<feature type="region of interest" description="Disordered" evidence="14">
    <location>
        <begin position="854"/>
        <end position="875"/>
    </location>
</feature>
<dbReference type="SMART" id="SM00409">
    <property type="entry name" value="IG"/>
    <property type="match status" value="1"/>
</dbReference>
<dbReference type="InterPro" id="IPR013098">
    <property type="entry name" value="Ig_I-set"/>
</dbReference>
<dbReference type="AlphaFoldDB" id="A0A667ZDI2"/>
<reference evidence="17" key="1">
    <citation type="submission" date="2019-06" db="EMBL/GenBank/DDBJ databases">
        <authorList>
            <consortium name="Wellcome Sanger Institute Data Sharing"/>
        </authorList>
    </citation>
    <scope>NUCLEOTIDE SEQUENCE [LARGE SCALE GENOMIC DNA]</scope>
</reference>
<keyword evidence="9" id="KW-1015">Disulfide bond</keyword>
<gene>
    <name evidence="17" type="primary">UNC5D</name>
    <name evidence="17" type="synonym">LOC115368869</name>
</gene>
<comment type="subcellular location">
    <subcellularLocation>
        <location evidence="1 13">Cell membrane</location>
        <topology evidence="1 13">Single-pass type I membrane protein</topology>
    </subcellularLocation>
</comment>
<dbReference type="GeneTree" id="ENSGT00950000182815"/>
<keyword evidence="6" id="KW-0732">Signal</keyword>
<dbReference type="GO" id="GO:0007411">
    <property type="term" value="P:axon guidance"/>
    <property type="evidence" value="ECO:0007669"/>
    <property type="project" value="TreeGrafter"/>
</dbReference>
<evidence type="ECO:0000256" key="14">
    <source>
        <dbReference type="SAM" id="MobiDB-lite"/>
    </source>
</evidence>
<evidence type="ECO:0000256" key="10">
    <source>
        <dbReference type="ARBA" id="ARBA00023170"/>
    </source>
</evidence>
<dbReference type="InterPro" id="IPR036383">
    <property type="entry name" value="TSP1_rpt_sf"/>
</dbReference>
<dbReference type="PANTHER" id="PTHR12582:SF5">
    <property type="entry name" value="NETRIN RECEPTOR UNC5D"/>
    <property type="match status" value="1"/>
</dbReference>
<feature type="domain" description="Ig-like" evidence="15">
    <location>
        <begin position="155"/>
        <end position="235"/>
    </location>
</feature>
<dbReference type="Pfam" id="PF07679">
    <property type="entry name" value="I-set"/>
    <property type="match status" value="1"/>
</dbReference>
<proteinExistence type="inferred from homology"/>
<dbReference type="Pfam" id="PF17217">
    <property type="entry name" value="UPA"/>
    <property type="match status" value="1"/>
</dbReference>
<dbReference type="Gene3D" id="2.60.40.10">
    <property type="entry name" value="Immunoglobulins"/>
    <property type="match status" value="2"/>
</dbReference>
<dbReference type="InterPro" id="IPR013783">
    <property type="entry name" value="Ig-like_fold"/>
</dbReference>
<dbReference type="InterPro" id="IPR033772">
    <property type="entry name" value="UPA"/>
</dbReference>
<dbReference type="Proteomes" id="UP000472263">
    <property type="component" value="Chromosome 12"/>
</dbReference>
<keyword evidence="5" id="KW-0812">Transmembrane</keyword>
<dbReference type="GO" id="GO:0005886">
    <property type="term" value="C:plasma membrane"/>
    <property type="evidence" value="ECO:0007669"/>
    <property type="project" value="UniProtKB-SubCell"/>
</dbReference>
<dbReference type="InterPro" id="IPR000906">
    <property type="entry name" value="ZU5_dom"/>
</dbReference>
<comment type="function">
    <text evidence="13">Receptor for netrin required for axon guidance. Mediates axon repulsion of neuronal growth cones in the developing nervous system upon ligand binding.</text>
</comment>
<dbReference type="SUPFAM" id="SSF82895">
    <property type="entry name" value="TSP-1 type 1 repeat"/>
    <property type="match status" value="1"/>
</dbReference>
<dbReference type="SMART" id="SM00218">
    <property type="entry name" value="ZU5"/>
    <property type="match status" value="1"/>
</dbReference>
<keyword evidence="4" id="KW-1003">Cell membrane</keyword>
<reference evidence="17" key="2">
    <citation type="submission" date="2025-08" db="UniProtKB">
        <authorList>
            <consortium name="Ensembl"/>
        </authorList>
    </citation>
    <scope>IDENTIFICATION</scope>
</reference>
<keyword evidence="10 13" id="KW-0675">Receptor</keyword>
<evidence type="ECO:0000313" key="18">
    <source>
        <dbReference type="Proteomes" id="UP000472263"/>
    </source>
</evidence>
<dbReference type="Gene3D" id="1.10.533.10">
    <property type="entry name" value="Death Domain, Fas"/>
    <property type="match status" value="1"/>
</dbReference>
<dbReference type="PANTHER" id="PTHR12582">
    <property type="entry name" value="NETRIN RECEPTOR UNC5"/>
    <property type="match status" value="1"/>
</dbReference>
<evidence type="ECO:0000256" key="9">
    <source>
        <dbReference type="ARBA" id="ARBA00023157"/>
    </source>
</evidence>
<dbReference type="SMART" id="SM00005">
    <property type="entry name" value="DEATH"/>
    <property type="match status" value="1"/>
</dbReference>
<evidence type="ECO:0000256" key="1">
    <source>
        <dbReference type="ARBA" id="ARBA00004251"/>
    </source>
</evidence>
<dbReference type="InterPro" id="IPR003599">
    <property type="entry name" value="Ig_sub"/>
</dbReference>
<evidence type="ECO:0000256" key="5">
    <source>
        <dbReference type="ARBA" id="ARBA00022692"/>
    </source>
</evidence>
<name>A0A667ZDI2_9TELE</name>
<dbReference type="Ensembl" id="ENSMMDT00005034763.1">
    <property type="protein sequence ID" value="ENSMMDP00005034019.1"/>
    <property type="gene ID" value="ENSMMDG00005016009.1"/>
</dbReference>
<dbReference type="InterPro" id="IPR007110">
    <property type="entry name" value="Ig-like_dom"/>
</dbReference>
<evidence type="ECO:0000256" key="2">
    <source>
        <dbReference type="ARBA" id="ARBA00009844"/>
    </source>
</evidence>
<dbReference type="FunFam" id="2.60.40.10:FF:000039">
    <property type="entry name" value="Unc-5 netrin receptor C"/>
    <property type="match status" value="1"/>
</dbReference>
<evidence type="ECO:0000256" key="6">
    <source>
        <dbReference type="ARBA" id="ARBA00022729"/>
    </source>
</evidence>
<dbReference type="FunFam" id="2.60.220.30:FF:000006">
    <property type="entry name" value="Unc-5 netrin receptor D"/>
    <property type="match status" value="1"/>
</dbReference>
<dbReference type="PROSITE" id="PS51145">
    <property type="entry name" value="ZU5"/>
    <property type="match status" value="1"/>
</dbReference>
<dbReference type="Gene3D" id="2.60.220.30">
    <property type="match status" value="1"/>
</dbReference>
<dbReference type="PROSITE" id="PS50092">
    <property type="entry name" value="TSP1"/>
    <property type="match status" value="1"/>
</dbReference>
<evidence type="ECO:0000256" key="11">
    <source>
        <dbReference type="ARBA" id="ARBA00023180"/>
    </source>
</evidence>
<dbReference type="InterPro" id="IPR000488">
    <property type="entry name" value="Death_dom"/>
</dbReference>
<evidence type="ECO:0000313" key="17">
    <source>
        <dbReference type="Ensembl" id="ENSMMDP00005034019.1"/>
    </source>
</evidence>
<organism evidence="17 18">
    <name type="scientific">Myripristis murdjan</name>
    <name type="common">pinecone soldierfish</name>
    <dbReference type="NCBI Taxonomy" id="586833"/>
    <lineage>
        <taxon>Eukaryota</taxon>
        <taxon>Metazoa</taxon>
        <taxon>Chordata</taxon>
        <taxon>Craniata</taxon>
        <taxon>Vertebrata</taxon>
        <taxon>Euteleostomi</taxon>
        <taxon>Actinopterygii</taxon>
        <taxon>Neopterygii</taxon>
        <taxon>Teleostei</taxon>
        <taxon>Neoteleostei</taxon>
        <taxon>Acanthomorphata</taxon>
        <taxon>Holocentriformes</taxon>
        <taxon>Holocentridae</taxon>
        <taxon>Myripristis</taxon>
    </lineage>
</organism>
<keyword evidence="12 13" id="KW-0393">Immunoglobulin domain</keyword>
<dbReference type="FunFam" id="2.60.40.10:FF:000037">
    <property type="entry name" value="Unc-5 netrin receptor C"/>
    <property type="match status" value="1"/>
</dbReference>
<dbReference type="FunFam" id="1.10.533.10:FF:000001">
    <property type="entry name" value="Unc-5 netrin receptor B"/>
    <property type="match status" value="1"/>
</dbReference>
<evidence type="ECO:0000256" key="8">
    <source>
        <dbReference type="ARBA" id="ARBA00023136"/>
    </source>
</evidence>
<dbReference type="InterPro" id="IPR000884">
    <property type="entry name" value="TSP1_rpt"/>
</dbReference>
<protein>
    <recommendedName>
        <fullName evidence="13">Netrin receptor UNC5</fullName>
    </recommendedName>
</protein>
<comment type="similarity">
    <text evidence="2 13">Belongs to the unc-5 family.</text>
</comment>
<dbReference type="Pfam" id="PF00531">
    <property type="entry name" value="Death"/>
    <property type="match status" value="1"/>
</dbReference>
<keyword evidence="7" id="KW-1133">Transmembrane helix</keyword>